<dbReference type="EMBL" id="DUGH01000081">
    <property type="protein sequence ID" value="HIH16415.1"/>
    <property type="molecule type" value="Genomic_DNA"/>
</dbReference>
<sequence length="134" mass="14468">MQGKLWLALLVMALAYYWFVWAPQGQAPVAQPPPAVDATACSARLSAAQEFAAQHRSCRSSDDCFPVTVAQLDPVTGCQTVFDELVNIDEAEALEGKVNGFFAGGCGERVVYCPLERAEAPTIRCVAQQCAWAK</sequence>
<proteinExistence type="predicted"/>
<name>A0A7J4JJ90_9ARCH</name>
<organism evidence="1 3">
    <name type="scientific">Candidatus Iainarchaeum sp</name>
    <dbReference type="NCBI Taxonomy" id="3101447"/>
    <lineage>
        <taxon>Archaea</taxon>
        <taxon>Candidatus Iainarchaeota</taxon>
        <taxon>Candidatus Iainarchaeia</taxon>
        <taxon>Candidatus Iainarchaeales</taxon>
        <taxon>Candidatus Iainarchaeaceae</taxon>
        <taxon>Candidatus Iainarchaeum</taxon>
    </lineage>
</organism>
<reference evidence="2" key="3">
    <citation type="submission" date="2021-05" db="EMBL/GenBank/DDBJ databases">
        <title>Protein family content uncovers lineage relationships and bacterial pathway maintenance mechanisms in DPANN archaea.</title>
        <authorList>
            <person name="Castelle C.J."/>
            <person name="Meheust R."/>
            <person name="Jaffe A.L."/>
            <person name="Seitz K."/>
            <person name="Gong X."/>
            <person name="Baker B.J."/>
            <person name="Banfield J.F."/>
        </authorList>
    </citation>
    <scope>NUCLEOTIDE SEQUENCE</scope>
    <source>
        <strain evidence="2">RIFCSPLOWO2_01_FULL_58_19</strain>
    </source>
</reference>
<comment type="caution">
    <text evidence="1">The sequence shown here is derived from an EMBL/GenBank/DDBJ whole genome shotgun (WGS) entry which is preliminary data.</text>
</comment>
<dbReference type="Proteomes" id="UP000564964">
    <property type="component" value="Unassembled WGS sequence"/>
</dbReference>
<reference evidence="1" key="1">
    <citation type="journal article" date="2020" name="bioRxiv">
        <title>A rank-normalized archaeal taxonomy based on genome phylogeny resolves widespread incomplete and uneven classifications.</title>
        <authorList>
            <person name="Rinke C."/>
            <person name="Chuvochina M."/>
            <person name="Mussig A.J."/>
            <person name="Chaumeil P.-A."/>
            <person name="Waite D.W."/>
            <person name="Whitman W.B."/>
            <person name="Parks D.H."/>
            <person name="Hugenholtz P."/>
        </authorList>
    </citation>
    <scope>NUCLEOTIDE SEQUENCE</scope>
    <source>
        <strain evidence="1">UBA10219</strain>
    </source>
</reference>
<gene>
    <name evidence="1" type="ORF">HA252_03345</name>
    <name evidence="2" type="ORF">J4203_07665</name>
</gene>
<accession>A0A7J4JJ90</accession>
<evidence type="ECO:0000313" key="1">
    <source>
        <dbReference type="EMBL" id="HIH16415.1"/>
    </source>
</evidence>
<evidence type="ECO:0000313" key="2">
    <source>
        <dbReference type="EMBL" id="MBS3063713.1"/>
    </source>
</evidence>
<reference evidence="2" key="2">
    <citation type="submission" date="2021-03" db="EMBL/GenBank/DDBJ databases">
        <authorList>
            <person name="Jaffe A."/>
        </authorList>
    </citation>
    <scope>NUCLEOTIDE SEQUENCE</scope>
    <source>
        <strain evidence="2">RIFCSPLOWO2_01_FULL_58_19</strain>
    </source>
</reference>
<protein>
    <submittedName>
        <fullName evidence="1">Uncharacterized protein</fullName>
    </submittedName>
</protein>
<evidence type="ECO:0000313" key="3">
    <source>
        <dbReference type="Proteomes" id="UP000564964"/>
    </source>
</evidence>
<dbReference type="Proteomes" id="UP000678237">
    <property type="component" value="Unassembled WGS sequence"/>
</dbReference>
<dbReference type="EMBL" id="JAGVWE010000007">
    <property type="protein sequence ID" value="MBS3063713.1"/>
    <property type="molecule type" value="Genomic_DNA"/>
</dbReference>
<dbReference type="AlphaFoldDB" id="A0A7J4JJ90"/>